<feature type="compositionally biased region" description="Pro residues" evidence="6">
    <location>
        <begin position="49"/>
        <end position="60"/>
    </location>
</feature>
<dbReference type="GO" id="GO:0003735">
    <property type="term" value="F:structural constituent of ribosome"/>
    <property type="evidence" value="ECO:0007669"/>
    <property type="project" value="InterPro"/>
</dbReference>
<dbReference type="NCBIfam" id="TIGR01031">
    <property type="entry name" value="rpmF_bact"/>
    <property type="match status" value="1"/>
</dbReference>
<dbReference type="InterPro" id="IPR011332">
    <property type="entry name" value="Ribosomal_zn-bd"/>
</dbReference>
<evidence type="ECO:0000256" key="1">
    <source>
        <dbReference type="ARBA" id="ARBA00008560"/>
    </source>
</evidence>
<evidence type="ECO:0000256" key="6">
    <source>
        <dbReference type="SAM" id="MobiDB-lite"/>
    </source>
</evidence>
<accession>A0A9P2H6R8</accession>
<dbReference type="SUPFAM" id="SSF57829">
    <property type="entry name" value="Zn-binding ribosomal proteins"/>
    <property type="match status" value="1"/>
</dbReference>
<feature type="compositionally biased region" description="Basic and acidic residues" evidence="6">
    <location>
        <begin position="1"/>
        <end position="12"/>
    </location>
</feature>
<evidence type="ECO:0000256" key="2">
    <source>
        <dbReference type="ARBA" id="ARBA00022980"/>
    </source>
</evidence>
<keyword evidence="3 5" id="KW-0687">Ribonucleoprotein</keyword>
<evidence type="ECO:0000313" key="8">
    <source>
        <dbReference type="Proteomes" id="UP000005088"/>
    </source>
</evidence>
<dbReference type="InterPro" id="IPR002677">
    <property type="entry name" value="Ribosomal_bL32"/>
</dbReference>
<reference evidence="8" key="1">
    <citation type="submission" date="2009-03" db="EMBL/GenBank/DDBJ databases">
        <title>The Genome Sequence of Mycobacterium africanum strain K85 (originally listed here as Mycobacterium tuberculosis).</title>
        <authorList>
            <consortium name="The Broad Institute Genome Sequencing Platform"/>
            <person name="Small P."/>
            <person name="Gagneaux S."/>
            <person name="Hopewell P."/>
            <person name="Young S.K."/>
            <person name="Kodira C.D."/>
            <person name="Zeng Q."/>
            <person name="Koehrsen M."/>
            <person name="Alvarado L."/>
            <person name="Berlin A."/>
            <person name="Borenstein D."/>
            <person name="Chen Z."/>
            <person name="Engels R."/>
            <person name="Freedman E."/>
            <person name="Gellesch M."/>
            <person name="Goldberg J."/>
            <person name="Griggs A."/>
            <person name="Gujja S."/>
            <person name="Heiman D."/>
            <person name="Hepburn T."/>
            <person name="Howarth C."/>
            <person name="Jen D."/>
            <person name="Larson L."/>
            <person name="Lewis B."/>
            <person name="Mehta T."/>
            <person name="Park D."/>
            <person name="Pearson M."/>
            <person name="Roberts A."/>
            <person name="Saif S."/>
            <person name="Shea T."/>
            <person name="Shenoy N."/>
            <person name="Sisk P."/>
            <person name="Stolte C."/>
            <person name="Sykes S."/>
            <person name="Walk T."/>
            <person name="White J."/>
            <person name="Yandava C."/>
            <person name="Nusbaum C."/>
            <person name="Galagan J."/>
            <person name="Birren B."/>
        </authorList>
    </citation>
    <scope>NUCLEOTIDE SEQUENCE [LARGE SCALE GENOMIC DNA]</scope>
    <source>
        <strain evidence="8">K85</strain>
    </source>
</reference>
<evidence type="ECO:0000313" key="7">
    <source>
        <dbReference type="EMBL" id="EFD42622.2"/>
    </source>
</evidence>
<proteinExistence type="inferred from homology"/>
<feature type="region of interest" description="Disordered" evidence="6">
    <location>
        <begin position="1"/>
        <end position="90"/>
    </location>
</feature>
<evidence type="ECO:0000256" key="3">
    <source>
        <dbReference type="ARBA" id="ARBA00023274"/>
    </source>
</evidence>
<protein>
    <recommendedName>
        <fullName evidence="4 5">Large ribosomal subunit protein bL32</fullName>
    </recommendedName>
</protein>
<dbReference type="EMBL" id="GG663503">
    <property type="protein sequence ID" value="EFD42622.2"/>
    <property type="molecule type" value="Genomic_DNA"/>
</dbReference>
<dbReference type="Proteomes" id="UP000005088">
    <property type="component" value="Unassembled WGS sequence"/>
</dbReference>
<sequence length="174" mass="19670">MSAGETRADENSCVKQHKSLLTLTGQRTEPAPCRRPVRRPLNSSASTRPLPPWSPIPVPQPHHHRGDNRELTVTPGPNPGPELGRAVFNRYPPRHCRRDCRRAHLRAEAHTKRGRPTMAVPKRRKSRSNTRSRRSQWKAAKTELVGVTVAGHAHKVPRRLLKAARLGLIDFDNR</sequence>
<comment type="similarity">
    <text evidence="1 5">Belongs to the bacterial ribosomal protein bL32 family.</text>
</comment>
<dbReference type="Pfam" id="PF01783">
    <property type="entry name" value="Ribosomal_L32p"/>
    <property type="match status" value="1"/>
</dbReference>
<feature type="region of interest" description="Disordered" evidence="6">
    <location>
        <begin position="109"/>
        <end position="138"/>
    </location>
</feature>
<feature type="compositionally biased region" description="Basic residues" evidence="6">
    <location>
        <begin position="121"/>
        <end position="136"/>
    </location>
</feature>
<dbReference type="GO" id="GO:0006412">
    <property type="term" value="P:translation"/>
    <property type="evidence" value="ECO:0007669"/>
    <property type="project" value="UniProtKB-UniRule"/>
</dbReference>
<dbReference type="GO" id="GO:0015934">
    <property type="term" value="C:large ribosomal subunit"/>
    <property type="evidence" value="ECO:0007669"/>
    <property type="project" value="InterPro"/>
</dbReference>
<evidence type="ECO:0000256" key="5">
    <source>
        <dbReference type="HAMAP-Rule" id="MF_00340"/>
    </source>
</evidence>
<evidence type="ECO:0000256" key="4">
    <source>
        <dbReference type="ARBA" id="ARBA00035178"/>
    </source>
</evidence>
<name>A0A9P2H6R8_MYCTX</name>
<dbReference type="HAMAP" id="MF_00340">
    <property type="entry name" value="Ribosomal_bL32"/>
    <property type="match status" value="1"/>
</dbReference>
<organism evidence="7 8">
    <name type="scientific">Mycobacterium tuberculosis variant africanum K85</name>
    <dbReference type="NCBI Taxonomy" id="611304"/>
    <lineage>
        <taxon>Bacteria</taxon>
        <taxon>Bacillati</taxon>
        <taxon>Actinomycetota</taxon>
        <taxon>Actinomycetes</taxon>
        <taxon>Mycobacteriales</taxon>
        <taxon>Mycobacteriaceae</taxon>
        <taxon>Mycobacterium</taxon>
        <taxon>Mycobacterium tuberculosis complex</taxon>
    </lineage>
</organism>
<dbReference type="AlphaFoldDB" id="A0A9P2H6R8"/>
<keyword evidence="2 5" id="KW-0689">Ribosomal protein</keyword>
<gene>
    <name evidence="5" type="primary">rpmF</name>
    <name evidence="7" type="ORF">TBOG_01457</name>
</gene>